<evidence type="ECO:0000313" key="2">
    <source>
        <dbReference type="Proteomes" id="UP000001542"/>
    </source>
</evidence>
<dbReference type="InterPro" id="IPR053139">
    <property type="entry name" value="Surface_bspA-like"/>
</dbReference>
<protein>
    <recommendedName>
        <fullName evidence="3">Surface antigen BspA-like</fullName>
    </recommendedName>
</protein>
<dbReference type="InterPro" id="IPR026906">
    <property type="entry name" value="LRR_5"/>
</dbReference>
<organism evidence="1 2">
    <name type="scientific">Trichomonas vaginalis (strain ATCC PRA-98 / G3)</name>
    <dbReference type="NCBI Taxonomy" id="412133"/>
    <lineage>
        <taxon>Eukaryota</taxon>
        <taxon>Metamonada</taxon>
        <taxon>Parabasalia</taxon>
        <taxon>Trichomonadida</taxon>
        <taxon>Trichomonadidae</taxon>
        <taxon>Trichomonas</taxon>
    </lineage>
</organism>
<dbReference type="RefSeq" id="XP_001327192.1">
    <property type="nucleotide sequence ID" value="XM_001327157.1"/>
</dbReference>
<reference evidence="1" key="1">
    <citation type="submission" date="2006-10" db="EMBL/GenBank/DDBJ databases">
        <authorList>
            <person name="Amadeo P."/>
            <person name="Zhao Q."/>
            <person name="Wortman J."/>
            <person name="Fraser-Liggett C."/>
            <person name="Carlton J."/>
        </authorList>
    </citation>
    <scope>NUCLEOTIDE SEQUENCE</scope>
    <source>
        <strain evidence="1">G3</strain>
    </source>
</reference>
<gene>
    <name evidence="1" type="ORF">TVAG_396990</name>
</gene>
<proteinExistence type="predicted"/>
<dbReference type="VEuPathDB" id="TrichDB:TVAGG3_0673350"/>
<accession>A2DX87</accession>
<evidence type="ECO:0008006" key="3">
    <source>
        <dbReference type="Google" id="ProtNLM"/>
    </source>
</evidence>
<dbReference type="AlphaFoldDB" id="A2DX87"/>
<reference evidence="1" key="2">
    <citation type="journal article" date="2007" name="Science">
        <title>Draft genome sequence of the sexually transmitted pathogen Trichomonas vaginalis.</title>
        <authorList>
            <person name="Carlton J.M."/>
            <person name="Hirt R.P."/>
            <person name="Silva J.C."/>
            <person name="Delcher A.L."/>
            <person name="Schatz M."/>
            <person name="Zhao Q."/>
            <person name="Wortman J.R."/>
            <person name="Bidwell S.L."/>
            <person name="Alsmark U.C.M."/>
            <person name="Besteiro S."/>
            <person name="Sicheritz-Ponten T."/>
            <person name="Noel C.J."/>
            <person name="Dacks J.B."/>
            <person name="Foster P.G."/>
            <person name="Simillion C."/>
            <person name="Van de Peer Y."/>
            <person name="Miranda-Saavedra D."/>
            <person name="Barton G.J."/>
            <person name="Westrop G.D."/>
            <person name="Mueller S."/>
            <person name="Dessi D."/>
            <person name="Fiori P.L."/>
            <person name="Ren Q."/>
            <person name="Paulsen I."/>
            <person name="Zhang H."/>
            <person name="Bastida-Corcuera F.D."/>
            <person name="Simoes-Barbosa A."/>
            <person name="Brown M.T."/>
            <person name="Hayes R.D."/>
            <person name="Mukherjee M."/>
            <person name="Okumura C.Y."/>
            <person name="Schneider R."/>
            <person name="Smith A.J."/>
            <person name="Vanacova S."/>
            <person name="Villalvazo M."/>
            <person name="Haas B.J."/>
            <person name="Pertea M."/>
            <person name="Feldblyum T.V."/>
            <person name="Utterback T.R."/>
            <person name="Shu C.L."/>
            <person name="Osoegawa K."/>
            <person name="de Jong P.J."/>
            <person name="Hrdy I."/>
            <person name="Horvathova L."/>
            <person name="Zubacova Z."/>
            <person name="Dolezal P."/>
            <person name="Malik S.B."/>
            <person name="Logsdon J.M. Jr."/>
            <person name="Henze K."/>
            <person name="Gupta A."/>
            <person name="Wang C.C."/>
            <person name="Dunne R.L."/>
            <person name="Upcroft J.A."/>
            <person name="Upcroft P."/>
            <person name="White O."/>
            <person name="Salzberg S.L."/>
            <person name="Tang P."/>
            <person name="Chiu C.-H."/>
            <person name="Lee Y.-S."/>
            <person name="Embley T.M."/>
            <person name="Coombs G.H."/>
            <person name="Mottram J.C."/>
            <person name="Tachezy J."/>
            <person name="Fraser-Liggett C.M."/>
            <person name="Johnson P.J."/>
        </authorList>
    </citation>
    <scope>NUCLEOTIDE SEQUENCE [LARGE SCALE GENOMIC DNA]</scope>
    <source>
        <strain evidence="1">G3</strain>
    </source>
</reference>
<dbReference type="InParanoid" id="A2DX87"/>
<keyword evidence="2" id="KW-1185">Reference proteome</keyword>
<dbReference type="InterPro" id="IPR032675">
    <property type="entry name" value="LRR_dom_sf"/>
</dbReference>
<evidence type="ECO:0000313" key="1">
    <source>
        <dbReference type="EMBL" id="EAY14969.1"/>
    </source>
</evidence>
<dbReference type="SUPFAM" id="SSF52058">
    <property type="entry name" value="L domain-like"/>
    <property type="match status" value="2"/>
</dbReference>
<dbReference type="STRING" id="5722.A2DX87"/>
<dbReference type="Pfam" id="PF13306">
    <property type="entry name" value="LRR_5"/>
    <property type="match status" value="4"/>
</dbReference>
<dbReference type="VEuPathDB" id="TrichDB:TVAG_396990"/>
<name>A2DX87_TRIV3</name>
<dbReference type="Gene3D" id="3.80.10.10">
    <property type="entry name" value="Ribonuclease Inhibitor"/>
    <property type="match status" value="4"/>
</dbReference>
<dbReference type="Proteomes" id="UP000001542">
    <property type="component" value="Unassembled WGS sequence"/>
</dbReference>
<sequence length="620" mass="71441">MSFNYTDINESCYSEDGKSLSKVNDTSPHLRISAKCEIIQDKCFYQLYSLISFSFEENPNLTTIGSSSFYECECLTIFNLSSCNGLKLISSRAFFRCYKVSEILFPRGLLEIQYEWCFYQSKYKSIEIHNSFTTIGVRSFFYSKIISIKLPESVKRIENDGFHGCNSMINVTFLGAIDYIGNDAFNYCDNLELIIFPNTSMIVAGQFFISYPSPKVRMSFTCQTFFSSFLVIYRNANVSISYINKSDLIITTQLFIMNSNQTEIYGYWGLNTGLTIPKNVTTIKERAFENSNIYQINFNADSNLSVIENYAFRNCSNLYSFDFSLIALNYIGNESFKDCIKLTYVRFYSSDVVVMSNAFENCINLVNVSNITNVLDGCFSGCTNLTNVEIRERSRVICSKSFANCYSLEYILIPSSVQYVSEYSFLNCIHLKSIKFIETNSLRKISNRSFSGCNSLQNISNFESDKYKCIDNTIYYKNETGDYLTFHLNTSLDKTLFINCSVICSYSFNECNNIYNITILPNTVSLIEKYSFNNCLNLQHINFPLSVETVESHSFYECHSIRCPLIIENTKLDYIRMIVYSGIPRKLIFTCGVYHDTRKLETPYIFRKAATTFLLILYLK</sequence>
<dbReference type="EMBL" id="DS113262">
    <property type="protein sequence ID" value="EAY14969.1"/>
    <property type="molecule type" value="Genomic_DNA"/>
</dbReference>
<dbReference type="PANTHER" id="PTHR45661:SF3">
    <property type="entry name" value="IG-LIKE DOMAIN-CONTAINING PROTEIN"/>
    <property type="match status" value="1"/>
</dbReference>
<dbReference type="PANTHER" id="PTHR45661">
    <property type="entry name" value="SURFACE ANTIGEN"/>
    <property type="match status" value="1"/>
</dbReference>
<dbReference type="KEGG" id="tva:4772968"/>